<dbReference type="GO" id="GO:0005737">
    <property type="term" value="C:cytoplasm"/>
    <property type="evidence" value="ECO:0007669"/>
    <property type="project" value="TreeGrafter"/>
</dbReference>
<keyword evidence="3" id="KW-0274">FAD</keyword>
<dbReference type="STRING" id="945553.A0A0D2LLA3"/>
<feature type="domain" description="FAD/NAD(P)-binding" evidence="6">
    <location>
        <begin position="9"/>
        <end position="300"/>
    </location>
</feature>
<evidence type="ECO:0000259" key="6">
    <source>
        <dbReference type="Pfam" id="PF07992"/>
    </source>
</evidence>
<evidence type="ECO:0000313" key="8">
    <source>
        <dbReference type="Proteomes" id="UP000054270"/>
    </source>
</evidence>
<keyword evidence="5" id="KW-0472">Membrane</keyword>
<accession>A0A0D2LLA3</accession>
<dbReference type="OrthoDB" id="202203at2759"/>
<dbReference type="PANTHER" id="PTHR43735:SF3">
    <property type="entry name" value="FERROPTOSIS SUPPRESSOR PROTEIN 1"/>
    <property type="match status" value="1"/>
</dbReference>
<dbReference type="AlphaFoldDB" id="A0A0D2LLA3"/>
<dbReference type="InterPro" id="IPR023753">
    <property type="entry name" value="FAD/NAD-binding_dom"/>
</dbReference>
<evidence type="ECO:0000256" key="1">
    <source>
        <dbReference type="ARBA" id="ARBA00006442"/>
    </source>
</evidence>
<dbReference type="SUPFAM" id="SSF51905">
    <property type="entry name" value="FAD/NAD(P)-binding domain"/>
    <property type="match status" value="1"/>
</dbReference>
<evidence type="ECO:0000256" key="2">
    <source>
        <dbReference type="ARBA" id="ARBA00022630"/>
    </source>
</evidence>
<reference evidence="8" key="1">
    <citation type="submission" date="2014-04" db="EMBL/GenBank/DDBJ databases">
        <title>Evolutionary Origins and Diversification of the Mycorrhizal Mutualists.</title>
        <authorList>
            <consortium name="DOE Joint Genome Institute"/>
            <consortium name="Mycorrhizal Genomics Consortium"/>
            <person name="Kohler A."/>
            <person name="Kuo A."/>
            <person name="Nagy L.G."/>
            <person name="Floudas D."/>
            <person name="Copeland A."/>
            <person name="Barry K.W."/>
            <person name="Cichocki N."/>
            <person name="Veneault-Fourrey C."/>
            <person name="LaButti K."/>
            <person name="Lindquist E.A."/>
            <person name="Lipzen A."/>
            <person name="Lundell T."/>
            <person name="Morin E."/>
            <person name="Murat C."/>
            <person name="Riley R."/>
            <person name="Ohm R."/>
            <person name="Sun H."/>
            <person name="Tunlid A."/>
            <person name="Henrissat B."/>
            <person name="Grigoriev I.V."/>
            <person name="Hibbett D.S."/>
            <person name="Martin F."/>
        </authorList>
    </citation>
    <scope>NUCLEOTIDE SEQUENCE [LARGE SCALE GENOMIC DNA]</scope>
    <source>
        <strain evidence="8">FD-334 SS-4</strain>
    </source>
</reference>
<dbReference type="Gene3D" id="3.50.50.100">
    <property type="match status" value="1"/>
</dbReference>
<dbReference type="OMA" id="PIPFKQS"/>
<evidence type="ECO:0000256" key="4">
    <source>
        <dbReference type="ARBA" id="ARBA00023002"/>
    </source>
</evidence>
<dbReference type="InterPro" id="IPR036188">
    <property type="entry name" value="FAD/NAD-bd_sf"/>
</dbReference>
<protein>
    <recommendedName>
        <fullName evidence="6">FAD/NAD(P)-binding domain-containing protein</fullName>
    </recommendedName>
</protein>
<dbReference type="Pfam" id="PF07992">
    <property type="entry name" value="Pyr_redox_2"/>
    <property type="match status" value="1"/>
</dbReference>
<name>A0A0D2LLA3_HYPSF</name>
<evidence type="ECO:0000256" key="3">
    <source>
        <dbReference type="ARBA" id="ARBA00022827"/>
    </source>
</evidence>
<comment type="similarity">
    <text evidence="1">Belongs to the FAD-dependent oxidoreductase family.</text>
</comment>
<keyword evidence="8" id="KW-1185">Reference proteome</keyword>
<dbReference type="GO" id="GO:0050660">
    <property type="term" value="F:flavin adenine dinucleotide binding"/>
    <property type="evidence" value="ECO:0007669"/>
    <property type="project" value="TreeGrafter"/>
</dbReference>
<organism evidence="7 8">
    <name type="scientific">Hypholoma sublateritium (strain FD-334 SS-4)</name>
    <dbReference type="NCBI Taxonomy" id="945553"/>
    <lineage>
        <taxon>Eukaryota</taxon>
        <taxon>Fungi</taxon>
        <taxon>Dikarya</taxon>
        <taxon>Basidiomycota</taxon>
        <taxon>Agaricomycotina</taxon>
        <taxon>Agaricomycetes</taxon>
        <taxon>Agaricomycetidae</taxon>
        <taxon>Agaricales</taxon>
        <taxon>Agaricineae</taxon>
        <taxon>Strophariaceae</taxon>
        <taxon>Hypholoma</taxon>
    </lineage>
</organism>
<gene>
    <name evidence="7" type="ORF">HYPSUDRAFT_129207</name>
</gene>
<keyword evidence="5" id="KW-0812">Transmembrane</keyword>
<dbReference type="GO" id="GO:0004174">
    <property type="term" value="F:electron-transferring-flavoprotein dehydrogenase activity"/>
    <property type="evidence" value="ECO:0007669"/>
    <property type="project" value="TreeGrafter"/>
</dbReference>
<evidence type="ECO:0000313" key="7">
    <source>
        <dbReference type="EMBL" id="KJA28662.1"/>
    </source>
</evidence>
<keyword evidence="4" id="KW-0560">Oxidoreductase</keyword>
<dbReference type="EMBL" id="KN817521">
    <property type="protein sequence ID" value="KJA28662.1"/>
    <property type="molecule type" value="Genomic_DNA"/>
</dbReference>
<dbReference type="PRINTS" id="PR00411">
    <property type="entry name" value="PNDRDTASEI"/>
</dbReference>
<evidence type="ECO:0000256" key="5">
    <source>
        <dbReference type="SAM" id="Phobius"/>
    </source>
</evidence>
<feature type="transmembrane region" description="Helical" evidence="5">
    <location>
        <begin position="343"/>
        <end position="360"/>
    </location>
</feature>
<sequence>MATRIGRKNIVIIGGGAGGAITARTLSKSLDTSKFNLILIDPRPNFILLPATVRLVVSKPEGIEDQVLIPLKDIFIKGRGTFIQAKVDTIEKSEKGRGGNVVLSNNERVAFDALVLSPGSTWPNNFGFPDDPKQLRQYWADSRASIKAANSIVLVGGGAVGLGVLSTELAGEIADTWPEKSITIVQGNKNVLNEDYPQKFRNALESALAARQIKLVTNDYLDDLQIDRGYVKTRNGKRIQADLVLTTRGPKPNTDFIAHSLGDDVLAPNGSLNVEPTLQLPNHPEIFAVGDVVNWPEQKQLLKAQAHGAIVAANVIAYLKGKSLKEYKGSPEVIVVMLGKTGGVGYMGFLWGFVLGDWFVRMMKSKSLMLGPLKGPYV</sequence>
<dbReference type="PANTHER" id="PTHR43735">
    <property type="entry name" value="APOPTOSIS-INDUCING FACTOR 1"/>
    <property type="match status" value="1"/>
</dbReference>
<keyword evidence="2" id="KW-0285">Flavoprotein</keyword>
<proteinExistence type="inferred from homology"/>
<keyword evidence="5" id="KW-1133">Transmembrane helix</keyword>
<dbReference type="Proteomes" id="UP000054270">
    <property type="component" value="Unassembled WGS sequence"/>
</dbReference>
<dbReference type="PRINTS" id="PR00368">
    <property type="entry name" value="FADPNR"/>
</dbReference>